<evidence type="ECO:0000313" key="2">
    <source>
        <dbReference type="Proteomes" id="UP000235220"/>
    </source>
</evidence>
<dbReference type="FunCoup" id="A0A2I4GT73">
    <property type="interactions" value="56"/>
</dbReference>
<dbReference type="STRING" id="51240.A0A2I4GT73"/>
<dbReference type="PANTHER" id="PTHR31589">
    <property type="entry name" value="PROTEIN, PUTATIVE (DUF239)-RELATED-RELATED"/>
    <property type="match status" value="1"/>
</dbReference>
<dbReference type="Pfam" id="PF03080">
    <property type="entry name" value="Neprosin"/>
    <property type="match status" value="1"/>
</dbReference>
<name>A0A2I4GT73_JUGRE</name>
<dbReference type="OrthoDB" id="1858978at2759"/>
<dbReference type="Gramene" id="Jr02_20120_p1">
    <property type="protein sequence ID" value="cds.Jr02_20120_p1"/>
    <property type="gene ID" value="Jr02_20120"/>
</dbReference>
<dbReference type="InterPro" id="IPR004314">
    <property type="entry name" value="Neprosin"/>
</dbReference>
<evidence type="ECO:0000259" key="1">
    <source>
        <dbReference type="PROSITE" id="PS52045"/>
    </source>
</evidence>
<dbReference type="PROSITE" id="PS52045">
    <property type="entry name" value="NEPROSIN_PEP_CD"/>
    <property type="match status" value="1"/>
</dbReference>
<dbReference type="Proteomes" id="UP000235220">
    <property type="component" value="Chromosome 2"/>
</dbReference>
<dbReference type="GeneID" id="109010653"/>
<dbReference type="PANTHER" id="PTHR31589:SF223">
    <property type="entry name" value="PROTEIN, PUTATIVE (DUF239)-RELATED"/>
    <property type="match status" value="1"/>
</dbReference>
<dbReference type="AlphaFoldDB" id="A0A2I4GT73"/>
<keyword evidence="2" id="KW-1185">Reference proteome</keyword>
<reference evidence="3" key="1">
    <citation type="submission" date="2025-08" db="UniProtKB">
        <authorList>
            <consortium name="RefSeq"/>
        </authorList>
    </citation>
    <scope>IDENTIFICATION</scope>
    <source>
        <tissue evidence="3">Leaves</tissue>
    </source>
</reference>
<dbReference type="InterPro" id="IPR053168">
    <property type="entry name" value="Glutamic_endopeptidase"/>
</dbReference>
<dbReference type="RefSeq" id="XP_018847098.1">
    <property type="nucleotide sequence ID" value="XM_018991553.1"/>
</dbReference>
<organism evidence="2 3">
    <name type="scientific">Juglans regia</name>
    <name type="common">English walnut</name>
    <dbReference type="NCBI Taxonomy" id="51240"/>
    <lineage>
        <taxon>Eukaryota</taxon>
        <taxon>Viridiplantae</taxon>
        <taxon>Streptophyta</taxon>
        <taxon>Embryophyta</taxon>
        <taxon>Tracheophyta</taxon>
        <taxon>Spermatophyta</taxon>
        <taxon>Magnoliopsida</taxon>
        <taxon>eudicotyledons</taxon>
        <taxon>Gunneridae</taxon>
        <taxon>Pentapetalae</taxon>
        <taxon>rosids</taxon>
        <taxon>fabids</taxon>
        <taxon>Fagales</taxon>
        <taxon>Juglandaceae</taxon>
        <taxon>Juglans</taxon>
    </lineage>
</organism>
<proteinExistence type="predicted"/>
<dbReference type="InterPro" id="IPR025521">
    <property type="entry name" value="Neprosin_propep"/>
</dbReference>
<gene>
    <name evidence="3" type="primary">LOC109010653</name>
</gene>
<evidence type="ECO:0000313" key="3">
    <source>
        <dbReference type="RefSeq" id="XP_018847098.1"/>
    </source>
</evidence>
<feature type="domain" description="Neprosin PEP catalytic" evidence="1">
    <location>
        <begin position="135"/>
        <end position="392"/>
    </location>
</feature>
<dbReference type="KEGG" id="jre:109010653"/>
<protein>
    <submittedName>
        <fullName evidence="3">Uncharacterized protein LOC109010653</fullName>
    </submittedName>
</protein>
<sequence length="394" mass="44197">MASRVVQLLMLLSFIWFLLLGHNEVAANWGLSREEEARFKQQLTSLEKSAVKSIHEGGDIYDCVDFYTQPGFSHPLWKNTTFQTKRKLFMQGLRSTAKLPLNIGLKDGGCPYGTVPIKRTGKDELHSELFPSNLEEEPGHHYAVLQTKPDPNTMLEGTESYFGLYNPKGVNGTQFSSFRLKISNGGDSIKAGFMVYPLLFKDTKTRLFAHVVVDKKMQCYNQGCPGYVQNSPRIPLGWPISHTSVVGGHQYAIRLQISKQYISTGPNSTEYIWSLQFHDNLYTYVGMWPAAMFGSLYNVGNQADWGGEVYSPPDQPSPHMGTGILPQPNGDSRYAHSRGIAISYPNSRSLYVNPDDTILYASDPKFYNIMDRGYMNDNWGRMILYDGPGGIKGA</sequence>
<accession>A0A2I4GT73</accession>
<dbReference type="Pfam" id="PF14365">
    <property type="entry name" value="Neprosin_AP"/>
    <property type="match status" value="1"/>
</dbReference>